<gene>
    <name evidence="2" type="ORF">G3446_03900</name>
</gene>
<protein>
    <submittedName>
        <fullName evidence="2">Amino acid ABC transporter substrate-binding protein</fullName>
    </submittedName>
</protein>
<dbReference type="Proteomes" id="UP000483379">
    <property type="component" value="Unassembled WGS sequence"/>
</dbReference>
<accession>A0A6M0JU19</accession>
<feature type="domain" description="Solute-binding protein family 3/N-terminal" evidence="1">
    <location>
        <begin position="28"/>
        <end position="250"/>
    </location>
</feature>
<proteinExistence type="predicted"/>
<dbReference type="RefSeq" id="WP_164451094.1">
    <property type="nucleotide sequence ID" value="NZ_JAAIJQ010000007.1"/>
</dbReference>
<keyword evidence="3" id="KW-1185">Reference proteome</keyword>
<sequence>MKTLQAPLLLAVLALLWVVPTGQTFADRYIVGVENIDYRPYQAGHTGAFEGFGRELLDAFAAAERLELDYLPLPPSRLLPSLLRGRIDFKYPDDPAWAPARREGHEIRYSRPIVGYVDGTLVLPRHLGRPVNEIRALGTVVGFTPIAWQPRLRQGQVSLLENADFSALFHQVTNRRVDAVYANVAVARDQSMRLFGRPDALRFDPGLPSTQGSYRLSTLRHPEVIDRLNAWMQAESEVVAGLVRRAGLDDVWQD</sequence>
<organism evidence="2 3">
    <name type="scientific">Thiorhodococcus minor</name>
    <dbReference type="NCBI Taxonomy" id="57489"/>
    <lineage>
        <taxon>Bacteria</taxon>
        <taxon>Pseudomonadati</taxon>
        <taxon>Pseudomonadota</taxon>
        <taxon>Gammaproteobacteria</taxon>
        <taxon>Chromatiales</taxon>
        <taxon>Chromatiaceae</taxon>
        <taxon>Thiorhodococcus</taxon>
    </lineage>
</organism>
<evidence type="ECO:0000259" key="1">
    <source>
        <dbReference type="SMART" id="SM00062"/>
    </source>
</evidence>
<name>A0A6M0JU19_9GAMM</name>
<dbReference type="InterPro" id="IPR001638">
    <property type="entry name" value="Solute-binding_3/MltF_N"/>
</dbReference>
<evidence type="ECO:0000313" key="2">
    <source>
        <dbReference type="EMBL" id="NEV61050.1"/>
    </source>
</evidence>
<reference evidence="2 3" key="1">
    <citation type="submission" date="2020-02" db="EMBL/GenBank/DDBJ databases">
        <title>Genome sequences of Thiorhodococcus mannitoliphagus and Thiorhodococcus minor, purple sulfur photosynthetic bacteria in the gammaproteobacterial family, Chromatiaceae.</title>
        <authorList>
            <person name="Aviles F.A."/>
            <person name="Meyer T.E."/>
            <person name="Kyndt J.A."/>
        </authorList>
    </citation>
    <scope>NUCLEOTIDE SEQUENCE [LARGE SCALE GENOMIC DNA]</scope>
    <source>
        <strain evidence="2 3">DSM 11518</strain>
    </source>
</reference>
<dbReference type="AlphaFoldDB" id="A0A6M0JU19"/>
<comment type="caution">
    <text evidence="2">The sequence shown here is derived from an EMBL/GenBank/DDBJ whole genome shotgun (WGS) entry which is preliminary data.</text>
</comment>
<dbReference type="Gene3D" id="3.40.190.10">
    <property type="entry name" value="Periplasmic binding protein-like II"/>
    <property type="match status" value="2"/>
</dbReference>
<evidence type="ECO:0000313" key="3">
    <source>
        <dbReference type="Proteomes" id="UP000483379"/>
    </source>
</evidence>
<dbReference type="SUPFAM" id="SSF53850">
    <property type="entry name" value="Periplasmic binding protein-like II"/>
    <property type="match status" value="1"/>
</dbReference>
<dbReference type="EMBL" id="JAAIJQ010000007">
    <property type="protein sequence ID" value="NEV61050.1"/>
    <property type="molecule type" value="Genomic_DNA"/>
</dbReference>
<dbReference type="SMART" id="SM00062">
    <property type="entry name" value="PBPb"/>
    <property type="match status" value="1"/>
</dbReference>